<sequence>MTVKVSALQQQDREQWEKLYRGYADFYQMPMEQQTLDTVWSWIFDPENRFYALIAKDEWGHGVGLMHYRAMPSPLRGAYVGFLDDLYIDSGCRGKGTADLLFERLKQEAQAHNWPFVRWITAENNYRARAVYDRLSDKTHWLTYQMSSD</sequence>
<dbReference type="PROSITE" id="PS51186">
    <property type="entry name" value="GNAT"/>
    <property type="match status" value="1"/>
</dbReference>
<dbReference type="RefSeq" id="WP_182806908.1">
    <property type="nucleotide sequence ID" value="NZ_JACJFM010000001.1"/>
</dbReference>
<dbReference type="Gene3D" id="3.40.630.30">
    <property type="match status" value="1"/>
</dbReference>
<evidence type="ECO:0000313" key="5">
    <source>
        <dbReference type="Proteomes" id="UP000565262"/>
    </source>
</evidence>
<dbReference type="InterPro" id="IPR051016">
    <property type="entry name" value="Diverse_Substrate_AcTransf"/>
</dbReference>
<dbReference type="GO" id="GO:0008080">
    <property type="term" value="F:N-acetyltransferase activity"/>
    <property type="evidence" value="ECO:0007669"/>
    <property type="project" value="TreeGrafter"/>
</dbReference>
<protein>
    <submittedName>
        <fullName evidence="4">GNAT family N-acetyltransferase</fullName>
    </submittedName>
</protein>
<keyword evidence="5" id="KW-1185">Reference proteome</keyword>
<feature type="domain" description="N-acetyltransferase" evidence="3">
    <location>
        <begin position="3"/>
        <end position="149"/>
    </location>
</feature>
<dbReference type="PANTHER" id="PTHR10545">
    <property type="entry name" value="DIAMINE N-ACETYLTRANSFERASE"/>
    <property type="match status" value="1"/>
</dbReference>
<dbReference type="InterPro" id="IPR000182">
    <property type="entry name" value="GNAT_dom"/>
</dbReference>
<reference evidence="4 5" key="1">
    <citation type="submission" date="2020-08" db="EMBL/GenBank/DDBJ databases">
        <title>Oceanospirillum sp. nov. isolated from marine sediment.</title>
        <authorList>
            <person name="Ji X."/>
        </authorList>
    </citation>
    <scope>NUCLEOTIDE SEQUENCE [LARGE SCALE GENOMIC DNA]</scope>
    <source>
        <strain evidence="4 5">D5</strain>
    </source>
</reference>
<evidence type="ECO:0000256" key="1">
    <source>
        <dbReference type="ARBA" id="ARBA00022679"/>
    </source>
</evidence>
<dbReference type="Proteomes" id="UP000565262">
    <property type="component" value="Unassembled WGS sequence"/>
</dbReference>
<evidence type="ECO:0000313" key="4">
    <source>
        <dbReference type="EMBL" id="MBB1485145.1"/>
    </source>
</evidence>
<dbReference type="PANTHER" id="PTHR10545:SF42">
    <property type="entry name" value="ACETYLTRANSFERASE"/>
    <property type="match status" value="1"/>
</dbReference>
<comment type="caution">
    <text evidence="4">The sequence shown here is derived from an EMBL/GenBank/DDBJ whole genome shotgun (WGS) entry which is preliminary data.</text>
</comment>
<dbReference type="Pfam" id="PF00583">
    <property type="entry name" value="Acetyltransf_1"/>
    <property type="match status" value="1"/>
</dbReference>
<gene>
    <name evidence="4" type="ORF">H4O21_00740</name>
</gene>
<evidence type="ECO:0000259" key="3">
    <source>
        <dbReference type="PROSITE" id="PS51186"/>
    </source>
</evidence>
<dbReference type="EMBL" id="JACJFM010000001">
    <property type="protein sequence ID" value="MBB1485145.1"/>
    <property type="molecule type" value="Genomic_DNA"/>
</dbReference>
<name>A0A839IIZ4_9GAMM</name>
<dbReference type="CDD" id="cd04301">
    <property type="entry name" value="NAT_SF"/>
    <property type="match status" value="1"/>
</dbReference>
<dbReference type="AlphaFoldDB" id="A0A839IIZ4"/>
<evidence type="ECO:0000256" key="2">
    <source>
        <dbReference type="ARBA" id="ARBA00023315"/>
    </source>
</evidence>
<dbReference type="SUPFAM" id="SSF55729">
    <property type="entry name" value="Acyl-CoA N-acyltransferases (Nat)"/>
    <property type="match status" value="1"/>
</dbReference>
<keyword evidence="2" id="KW-0012">Acyltransferase</keyword>
<keyword evidence="1 4" id="KW-0808">Transferase</keyword>
<dbReference type="InterPro" id="IPR016181">
    <property type="entry name" value="Acyl_CoA_acyltransferase"/>
</dbReference>
<organism evidence="4 5">
    <name type="scientific">Oceanospirillum sediminis</name>
    <dbReference type="NCBI Taxonomy" id="2760088"/>
    <lineage>
        <taxon>Bacteria</taxon>
        <taxon>Pseudomonadati</taxon>
        <taxon>Pseudomonadota</taxon>
        <taxon>Gammaproteobacteria</taxon>
        <taxon>Oceanospirillales</taxon>
        <taxon>Oceanospirillaceae</taxon>
        <taxon>Oceanospirillum</taxon>
    </lineage>
</organism>
<proteinExistence type="predicted"/>
<accession>A0A839IIZ4</accession>